<name>A0ACB0L7S6_TRIPR</name>
<gene>
    <name evidence="1" type="ORF">MILVUS5_LOCUS28845</name>
</gene>
<proteinExistence type="predicted"/>
<organism evidence="1 2">
    <name type="scientific">Trifolium pratense</name>
    <name type="common">Red clover</name>
    <dbReference type="NCBI Taxonomy" id="57577"/>
    <lineage>
        <taxon>Eukaryota</taxon>
        <taxon>Viridiplantae</taxon>
        <taxon>Streptophyta</taxon>
        <taxon>Embryophyta</taxon>
        <taxon>Tracheophyta</taxon>
        <taxon>Spermatophyta</taxon>
        <taxon>Magnoliopsida</taxon>
        <taxon>eudicotyledons</taxon>
        <taxon>Gunneridae</taxon>
        <taxon>Pentapetalae</taxon>
        <taxon>rosids</taxon>
        <taxon>fabids</taxon>
        <taxon>Fabales</taxon>
        <taxon>Fabaceae</taxon>
        <taxon>Papilionoideae</taxon>
        <taxon>50 kb inversion clade</taxon>
        <taxon>NPAAA clade</taxon>
        <taxon>Hologalegina</taxon>
        <taxon>IRL clade</taxon>
        <taxon>Trifolieae</taxon>
        <taxon>Trifolium</taxon>
    </lineage>
</organism>
<keyword evidence="2" id="KW-1185">Reference proteome</keyword>
<sequence>MKGVGKTTLAKLVYYNKDVVEHFPVRVWVTVTEGAVNKSKVLLMKKDRTKDQTLNLMEVCNHMTEKLCLVVLDNVSKKTDFYELHGKLSGSQWTNGSRIVLTTRFKDVVFHANNSSTSTSTPHHIRLLTKEESWTLFQKVVDNQIPPKKIELEMEKFAKKVVGKCGGLPLAILSLVCVMSAKDITQRNLSWVLEQINHGHYKTHWLQPWEKNKEELSKTMRDCLYYMTNFPVDYDIPARRLVNLWVGEGLVQQNNEKTLEGTAESYLEELRDSNMIQVVALKSNGKIKTCRLPSMLREIILQSSNRTSHGQYLGTHLDRRFAYHFDDRGLDANSAQAFRKKGFPLSVLFFDKREGSKPGGHIEKILSTAIASERFLETRVLDLECIFRPQLPKTLRKLNNLKYHSLRWTYLEELPPCICKLLELETLDLKHTCINYIPSSIWELKKLKKLYLPQNYRRDKLRKKLLPENLTDLTLSASKLSDDPMPELQKLLKLKSLCFYADSFTEIKMGCTSGGFQQLQVLRFWNLDKLKEWTVDEGAIPSLMEFEVRSCINLAFPTGLKHLKTIRMIKLRKMPNQFRKDIQLLVNNEMSLVNIEIYEELKTKDTNSGSQPSISN</sequence>
<evidence type="ECO:0000313" key="1">
    <source>
        <dbReference type="EMBL" id="CAJ2663407.1"/>
    </source>
</evidence>
<evidence type="ECO:0000313" key="2">
    <source>
        <dbReference type="Proteomes" id="UP001177021"/>
    </source>
</evidence>
<protein>
    <submittedName>
        <fullName evidence="1">Uncharacterized protein</fullName>
    </submittedName>
</protein>
<accession>A0ACB0L7S6</accession>
<reference evidence="1" key="1">
    <citation type="submission" date="2023-10" db="EMBL/GenBank/DDBJ databases">
        <authorList>
            <person name="Rodriguez Cubillos JULIANA M."/>
            <person name="De Vega J."/>
        </authorList>
    </citation>
    <scope>NUCLEOTIDE SEQUENCE</scope>
</reference>
<comment type="caution">
    <text evidence="1">The sequence shown here is derived from an EMBL/GenBank/DDBJ whole genome shotgun (WGS) entry which is preliminary data.</text>
</comment>
<dbReference type="EMBL" id="CASHSV030000409">
    <property type="protein sequence ID" value="CAJ2663407.1"/>
    <property type="molecule type" value="Genomic_DNA"/>
</dbReference>
<dbReference type="Proteomes" id="UP001177021">
    <property type="component" value="Unassembled WGS sequence"/>
</dbReference>